<dbReference type="GO" id="GO:0031417">
    <property type="term" value="C:NatC complex"/>
    <property type="evidence" value="ECO:0007669"/>
    <property type="project" value="InterPro"/>
</dbReference>
<dbReference type="CDD" id="cd06168">
    <property type="entry name" value="LSMD1"/>
    <property type="match status" value="1"/>
</dbReference>
<dbReference type="EMBL" id="LAVV01007026">
    <property type="protein sequence ID" value="KNZ57394.1"/>
    <property type="molecule type" value="Genomic_DNA"/>
</dbReference>
<dbReference type="Pfam" id="PF01423">
    <property type="entry name" value="LSM"/>
    <property type="match status" value="1"/>
</dbReference>
<dbReference type="InterPro" id="IPR010920">
    <property type="entry name" value="LSM_dom_sf"/>
</dbReference>
<feature type="region of interest" description="Disordered" evidence="1">
    <location>
        <begin position="77"/>
        <end position="96"/>
    </location>
</feature>
<evidence type="ECO:0000313" key="3">
    <source>
        <dbReference type="EMBL" id="KNZ57394.1"/>
    </source>
</evidence>
<dbReference type="Proteomes" id="UP000037035">
    <property type="component" value="Unassembled WGS sequence"/>
</dbReference>
<dbReference type="STRING" id="27349.A0A0L6V9M1"/>
<dbReference type="AlphaFoldDB" id="A0A0L6V9M1"/>
<sequence>MGGQSTLEQLRVLLGQTVRVEIVDGRRLEGQFVCLDRPANLVLDNALESFPTLFPFNTRERGLVLLPFRHIRSIRAPPNSLIPSSPTPLHLDGPSD</sequence>
<evidence type="ECO:0000313" key="4">
    <source>
        <dbReference type="Proteomes" id="UP000037035"/>
    </source>
</evidence>
<reference evidence="3 4" key="1">
    <citation type="submission" date="2015-08" db="EMBL/GenBank/DDBJ databases">
        <title>Next Generation Sequencing and Analysis of the Genome of Puccinia sorghi L Schw, the Causal Agent of Maize Common Rust.</title>
        <authorList>
            <person name="Rochi L."/>
            <person name="Burguener G."/>
            <person name="Darino M."/>
            <person name="Turjanski A."/>
            <person name="Kreff E."/>
            <person name="Dieguez M.J."/>
            <person name="Sacco F."/>
        </authorList>
    </citation>
    <scope>NUCLEOTIDE SEQUENCE [LARGE SCALE GENOMIC DNA]</scope>
    <source>
        <strain evidence="3 4">RO10H11247</strain>
    </source>
</reference>
<dbReference type="InterPro" id="IPR047575">
    <property type="entry name" value="Sm"/>
</dbReference>
<dbReference type="SMART" id="SM00651">
    <property type="entry name" value="Sm"/>
    <property type="match status" value="1"/>
</dbReference>
<dbReference type="InterPro" id="IPR001163">
    <property type="entry name" value="Sm_dom_euk/arc"/>
</dbReference>
<organism evidence="3 4">
    <name type="scientific">Puccinia sorghi</name>
    <dbReference type="NCBI Taxonomy" id="27349"/>
    <lineage>
        <taxon>Eukaryota</taxon>
        <taxon>Fungi</taxon>
        <taxon>Dikarya</taxon>
        <taxon>Basidiomycota</taxon>
        <taxon>Pucciniomycotina</taxon>
        <taxon>Pucciniomycetes</taxon>
        <taxon>Pucciniales</taxon>
        <taxon>Pucciniaceae</taxon>
        <taxon>Puccinia</taxon>
    </lineage>
</organism>
<name>A0A0L6V9M1_9BASI</name>
<evidence type="ECO:0000259" key="2">
    <source>
        <dbReference type="PROSITE" id="PS52002"/>
    </source>
</evidence>
<dbReference type="VEuPathDB" id="FungiDB:VP01_2170g5"/>
<feature type="domain" description="Sm" evidence="2">
    <location>
        <begin position="5"/>
        <end position="80"/>
    </location>
</feature>
<dbReference type="SUPFAM" id="SSF50182">
    <property type="entry name" value="Sm-like ribonucleoproteins"/>
    <property type="match status" value="1"/>
</dbReference>
<protein>
    <recommendedName>
        <fullName evidence="2">Sm domain-containing protein</fullName>
    </recommendedName>
</protein>
<dbReference type="Gene3D" id="2.30.30.100">
    <property type="match status" value="1"/>
</dbReference>
<accession>A0A0L6V9M1</accession>
<dbReference type="PROSITE" id="PS52002">
    <property type="entry name" value="SM"/>
    <property type="match status" value="1"/>
</dbReference>
<evidence type="ECO:0000256" key="1">
    <source>
        <dbReference type="SAM" id="MobiDB-lite"/>
    </source>
</evidence>
<comment type="caution">
    <text evidence="3">The sequence shown here is derived from an EMBL/GenBank/DDBJ whole genome shotgun (WGS) entry which is preliminary data.</text>
</comment>
<gene>
    <name evidence="3" type="ORF">VP01_2170g5</name>
</gene>
<dbReference type="InterPro" id="IPR034110">
    <property type="entry name" value="LSMD1_Sm"/>
</dbReference>
<dbReference type="OrthoDB" id="368909at2759"/>
<proteinExistence type="predicted"/>
<keyword evidence="4" id="KW-1185">Reference proteome</keyword>
<dbReference type="GO" id="GO:0003723">
    <property type="term" value="F:RNA binding"/>
    <property type="evidence" value="ECO:0007669"/>
    <property type="project" value="InterPro"/>
</dbReference>